<dbReference type="EC" id="2.7.11.1" evidence="1"/>
<evidence type="ECO:0000256" key="6">
    <source>
        <dbReference type="ARBA" id="ARBA00022840"/>
    </source>
</evidence>
<dbReference type="GO" id="GO:0004674">
    <property type="term" value="F:protein serine/threonine kinase activity"/>
    <property type="evidence" value="ECO:0007669"/>
    <property type="project" value="UniProtKB-KW"/>
</dbReference>
<proteinExistence type="predicted"/>
<dbReference type="EMBL" id="CAJJDO010000041">
    <property type="protein sequence ID" value="CAD8164875.1"/>
    <property type="molecule type" value="Genomic_DNA"/>
</dbReference>
<protein>
    <recommendedName>
        <fullName evidence="1">non-specific serine/threonine protein kinase</fullName>
        <ecNumber evidence="1">2.7.11.1</ecNumber>
    </recommendedName>
</protein>
<evidence type="ECO:0000256" key="7">
    <source>
        <dbReference type="ARBA" id="ARBA00047899"/>
    </source>
</evidence>
<comment type="catalytic activity">
    <reaction evidence="8">
        <text>L-seryl-[protein] + ATP = O-phospho-L-seryl-[protein] + ADP + H(+)</text>
        <dbReference type="Rhea" id="RHEA:17989"/>
        <dbReference type="Rhea" id="RHEA-COMP:9863"/>
        <dbReference type="Rhea" id="RHEA-COMP:11604"/>
        <dbReference type="ChEBI" id="CHEBI:15378"/>
        <dbReference type="ChEBI" id="CHEBI:29999"/>
        <dbReference type="ChEBI" id="CHEBI:30616"/>
        <dbReference type="ChEBI" id="CHEBI:83421"/>
        <dbReference type="ChEBI" id="CHEBI:456216"/>
        <dbReference type="EC" id="2.7.11.1"/>
    </reaction>
</comment>
<accession>A0A8S1UK90</accession>
<dbReference type="OrthoDB" id="311229at2759"/>
<keyword evidence="11" id="KW-1185">Reference proteome</keyword>
<name>A0A8S1UK90_9CILI</name>
<gene>
    <name evidence="10" type="ORF">PPENT_87.1.T0410257</name>
</gene>
<evidence type="ECO:0000256" key="2">
    <source>
        <dbReference type="ARBA" id="ARBA00022527"/>
    </source>
</evidence>
<dbReference type="InterPro" id="IPR051131">
    <property type="entry name" value="NEK_Ser/Thr_kinase_NIMA"/>
</dbReference>
<evidence type="ECO:0000313" key="11">
    <source>
        <dbReference type="Proteomes" id="UP000689195"/>
    </source>
</evidence>
<keyword evidence="6" id="KW-0067">ATP-binding</keyword>
<feature type="domain" description="Protein kinase" evidence="9">
    <location>
        <begin position="1"/>
        <end position="107"/>
    </location>
</feature>
<evidence type="ECO:0000256" key="5">
    <source>
        <dbReference type="ARBA" id="ARBA00022777"/>
    </source>
</evidence>
<dbReference type="Pfam" id="PF00069">
    <property type="entry name" value="Pkinase"/>
    <property type="match status" value="1"/>
</dbReference>
<dbReference type="PROSITE" id="PS50011">
    <property type="entry name" value="PROTEIN_KINASE_DOM"/>
    <property type="match status" value="1"/>
</dbReference>
<comment type="catalytic activity">
    <reaction evidence="7">
        <text>L-threonyl-[protein] + ATP = O-phospho-L-threonyl-[protein] + ADP + H(+)</text>
        <dbReference type="Rhea" id="RHEA:46608"/>
        <dbReference type="Rhea" id="RHEA-COMP:11060"/>
        <dbReference type="Rhea" id="RHEA-COMP:11605"/>
        <dbReference type="ChEBI" id="CHEBI:15378"/>
        <dbReference type="ChEBI" id="CHEBI:30013"/>
        <dbReference type="ChEBI" id="CHEBI:30616"/>
        <dbReference type="ChEBI" id="CHEBI:61977"/>
        <dbReference type="ChEBI" id="CHEBI:456216"/>
        <dbReference type="EC" id="2.7.11.1"/>
    </reaction>
</comment>
<comment type="caution">
    <text evidence="10">The sequence shown here is derived from an EMBL/GenBank/DDBJ whole genome shotgun (WGS) entry which is preliminary data.</text>
</comment>
<keyword evidence="3" id="KW-0808">Transferase</keyword>
<keyword evidence="4" id="KW-0547">Nucleotide-binding</keyword>
<dbReference type="PANTHER" id="PTHR44899">
    <property type="entry name" value="CAMK FAMILY PROTEIN KINASE"/>
    <property type="match status" value="1"/>
</dbReference>
<organism evidence="10 11">
    <name type="scientific">Paramecium pentaurelia</name>
    <dbReference type="NCBI Taxonomy" id="43138"/>
    <lineage>
        <taxon>Eukaryota</taxon>
        <taxon>Sar</taxon>
        <taxon>Alveolata</taxon>
        <taxon>Ciliophora</taxon>
        <taxon>Intramacronucleata</taxon>
        <taxon>Oligohymenophorea</taxon>
        <taxon>Peniculida</taxon>
        <taxon>Parameciidae</taxon>
        <taxon>Paramecium</taxon>
    </lineage>
</organism>
<dbReference type="Proteomes" id="UP000689195">
    <property type="component" value="Unassembled WGS sequence"/>
</dbReference>
<sequence>MRHEKVRIGNLKLGERENAFNEIRILASIQDQNIIGFKEAFFDEKSNSLCIIMEYASGGDIAKQIQNSIRKHVIRALKVLHKAGILHRDLKSANVFKSSNGIYNWEI</sequence>
<evidence type="ECO:0000256" key="8">
    <source>
        <dbReference type="ARBA" id="ARBA00048679"/>
    </source>
</evidence>
<keyword evidence="5" id="KW-0418">Kinase</keyword>
<evidence type="ECO:0000256" key="4">
    <source>
        <dbReference type="ARBA" id="ARBA00022741"/>
    </source>
</evidence>
<evidence type="ECO:0000256" key="3">
    <source>
        <dbReference type="ARBA" id="ARBA00022679"/>
    </source>
</evidence>
<keyword evidence="2" id="KW-0723">Serine/threonine-protein kinase</keyword>
<evidence type="ECO:0000259" key="9">
    <source>
        <dbReference type="PROSITE" id="PS50011"/>
    </source>
</evidence>
<evidence type="ECO:0000313" key="10">
    <source>
        <dbReference type="EMBL" id="CAD8164875.1"/>
    </source>
</evidence>
<dbReference type="PANTHER" id="PTHR44899:SF6">
    <property type="entry name" value="SERINE_THREONINE PROTEIN KINASE"/>
    <property type="match status" value="1"/>
</dbReference>
<reference evidence="10" key="1">
    <citation type="submission" date="2021-01" db="EMBL/GenBank/DDBJ databases">
        <authorList>
            <consortium name="Genoscope - CEA"/>
            <person name="William W."/>
        </authorList>
    </citation>
    <scope>NUCLEOTIDE SEQUENCE</scope>
</reference>
<dbReference type="InterPro" id="IPR000719">
    <property type="entry name" value="Prot_kinase_dom"/>
</dbReference>
<dbReference type="AlphaFoldDB" id="A0A8S1UK90"/>
<dbReference type="GO" id="GO:0005524">
    <property type="term" value="F:ATP binding"/>
    <property type="evidence" value="ECO:0007669"/>
    <property type="project" value="UniProtKB-KW"/>
</dbReference>
<evidence type="ECO:0000256" key="1">
    <source>
        <dbReference type="ARBA" id="ARBA00012513"/>
    </source>
</evidence>